<dbReference type="PANTHER" id="PTHR31625">
    <property type="match status" value="1"/>
</dbReference>
<evidence type="ECO:0000313" key="4">
    <source>
        <dbReference type="Proteomes" id="UP001420932"/>
    </source>
</evidence>
<evidence type="ECO:0000256" key="2">
    <source>
        <dbReference type="ARBA" id="ARBA00023315"/>
    </source>
</evidence>
<dbReference type="EMBL" id="JBBNAF010000003">
    <property type="protein sequence ID" value="KAK9161351.1"/>
    <property type="molecule type" value="Genomic_DNA"/>
</dbReference>
<dbReference type="GO" id="GO:0016747">
    <property type="term" value="F:acyltransferase activity, transferring groups other than amino-acyl groups"/>
    <property type="evidence" value="ECO:0007669"/>
    <property type="project" value="UniProtKB-ARBA"/>
</dbReference>
<dbReference type="Pfam" id="PF02458">
    <property type="entry name" value="Transferase"/>
    <property type="match status" value="1"/>
</dbReference>
<name>A0AAP0Q2M4_9MAGN</name>
<organism evidence="3 4">
    <name type="scientific">Stephania yunnanensis</name>
    <dbReference type="NCBI Taxonomy" id="152371"/>
    <lineage>
        <taxon>Eukaryota</taxon>
        <taxon>Viridiplantae</taxon>
        <taxon>Streptophyta</taxon>
        <taxon>Embryophyta</taxon>
        <taxon>Tracheophyta</taxon>
        <taxon>Spermatophyta</taxon>
        <taxon>Magnoliopsida</taxon>
        <taxon>Ranunculales</taxon>
        <taxon>Menispermaceae</taxon>
        <taxon>Menispermoideae</taxon>
        <taxon>Cissampelideae</taxon>
        <taxon>Stephania</taxon>
    </lineage>
</organism>
<proteinExistence type="predicted"/>
<keyword evidence="2" id="KW-0012">Acyltransferase</keyword>
<dbReference type="Gene3D" id="3.30.559.10">
    <property type="entry name" value="Chloramphenicol acetyltransferase-like domain"/>
    <property type="match status" value="2"/>
</dbReference>
<keyword evidence="1" id="KW-0808">Transferase</keyword>
<keyword evidence="4" id="KW-1185">Reference proteome</keyword>
<dbReference type="InterPro" id="IPR023213">
    <property type="entry name" value="CAT-like_dom_sf"/>
</dbReference>
<gene>
    <name evidence="3" type="ORF">Syun_007692</name>
</gene>
<protein>
    <submittedName>
        <fullName evidence="3">Uncharacterized protein</fullName>
    </submittedName>
</protein>
<sequence length="493" mass="54803">MFNLLLKMRVLEEAQVAPPPPSVALNEASIHPLTYFDLPLLLLPPPELLFFYRLPNVDLTQFMDSILPRIKRSLSLTLQHFYPLAGNLIWSSQLNQPVVRYVEGDFVPLNAVESKANFNHLSGYHARDAKDFHHLIPQLATALDDSNSTSNYKQALVPACAVQITLFPSWGICLGISSLHSVLDGRAIFMFLKSWASASRLGNTSLLSRDQSIVPILNRSIINDYGNGLRERYWQRLAEFIRSKSMSEKNPYNWLALSMDPNIPPNQVVATFVLGRSDIERLRKLWASMAESTNSTSTTGSLQYPSKFELACAYVLVCLAKIPSKTSHCDNEEITSVVFAADCRARLHPPIPATYFGNCIVGIEASAKRRDVVGDEGIMVAVNTVMRAVRGLEGGEVVMKSEETLDIFIAHANDLVQFNAISGSTQFMSYKALDFGWGKPEKAEFMTKAKVSIYFGDCQNGDDGGLEISLLHGKEVVDAFAVSFVEVLKRSRM</sequence>
<dbReference type="InterPro" id="IPR051504">
    <property type="entry name" value="Plant_metabolite_acyltrans"/>
</dbReference>
<dbReference type="AlphaFoldDB" id="A0AAP0Q2M4"/>
<evidence type="ECO:0000256" key="1">
    <source>
        <dbReference type="ARBA" id="ARBA00022679"/>
    </source>
</evidence>
<comment type="caution">
    <text evidence="3">The sequence shown here is derived from an EMBL/GenBank/DDBJ whole genome shotgun (WGS) entry which is preliminary data.</text>
</comment>
<accession>A0AAP0Q2M4</accession>
<evidence type="ECO:0000313" key="3">
    <source>
        <dbReference type="EMBL" id="KAK9161351.1"/>
    </source>
</evidence>
<reference evidence="3 4" key="1">
    <citation type="submission" date="2024-01" db="EMBL/GenBank/DDBJ databases">
        <title>Genome assemblies of Stephania.</title>
        <authorList>
            <person name="Yang L."/>
        </authorList>
    </citation>
    <scope>NUCLEOTIDE SEQUENCE [LARGE SCALE GENOMIC DNA]</scope>
    <source>
        <strain evidence="3">YNDBR</strain>
        <tissue evidence="3">Leaf</tissue>
    </source>
</reference>
<dbReference type="Proteomes" id="UP001420932">
    <property type="component" value="Unassembled WGS sequence"/>
</dbReference>